<evidence type="ECO:0000313" key="3">
    <source>
        <dbReference type="Proteomes" id="UP000032046"/>
    </source>
</evidence>
<keyword evidence="3" id="KW-1185">Reference proteome</keyword>
<dbReference type="Proteomes" id="UP000032046">
    <property type="component" value="Unassembled WGS sequence"/>
</dbReference>
<comment type="caution">
    <text evidence="2">The sequence shown here is derived from an EMBL/GenBank/DDBJ whole genome shotgun (WGS) entry which is preliminary data.</text>
</comment>
<feature type="transmembrane region" description="Helical" evidence="1">
    <location>
        <begin position="12"/>
        <end position="31"/>
    </location>
</feature>
<sequence length="87" mass="9952">MAVLEYTQNGHQVIQCNFFYCCLLQLLFLNISKTDSFFDDIELMILGFLFGSCRICKCLGTSFLVYKGGFVDKNQDKHLYPFASLTA</sequence>
<dbReference type="STRING" id="1602171.ST44_12865"/>
<proteinExistence type="predicted"/>
<keyword evidence="1" id="KW-1133">Transmembrane helix</keyword>
<feature type="transmembrane region" description="Helical" evidence="1">
    <location>
        <begin position="43"/>
        <end position="66"/>
    </location>
</feature>
<gene>
    <name evidence="2" type="ORF">ST44_12865</name>
</gene>
<name>A0A0D0ISR9_9BACT</name>
<keyword evidence="1" id="KW-0472">Membrane</keyword>
<accession>A0A0D0ISR9</accession>
<dbReference type="EMBL" id="JXQK01000091">
    <property type="protein sequence ID" value="KIP59653.1"/>
    <property type="molecule type" value="Genomic_DNA"/>
</dbReference>
<organism evidence="2 3">
    <name type="scientific">Prevotella pectinovora</name>
    <dbReference type="NCBI Taxonomy" id="1602169"/>
    <lineage>
        <taxon>Bacteria</taxon>
        <taxon>Pseudomonadati</taxon>
        <taxon>Bacteroidota</taxon>
        <taxon>Bacteroidia</taxon>
        <taxon>Bacteroidales</taxon>
        <taxon>Prevotellaceae</taxon>
        <taxon>Prevotella</taxon>
    </lineage>
</organism>
<evidence type="ECO:0000313" key="2">
    <source>
        <dbReference type="EMBL" id="KIP59653.1"/>
    </source>
</evidence>
<evidence type="ECO:0000256" key="1">
    <source>
        <dbReference type="SAM" id="Phobius"/>
    </source>
</evidence>
<protein>
    <submittedName>
        <fullName evidence="2">Uncharacterized protein</fullName>
    </submittedName>
</protein>
<keyword evidence="1" id="KW-0812">Transmembrane</keyword>
<dbReference type="AlphaFoldDB" id="A0A0D0ISR9"/>
<reference evidence="2 3" key="1">
    <citation type="submission" date="2015-01" db="EMBL/GenBank/DDBJ databases">
        <title>Comparative genomics of non-oral Prevotella species.</title>
        <authorList>
            <person name="Accetto T."/>
            <person name="Nograsek B."/>
            <person name="Avgustin G."/>
        </authorList>
    </citation>
    <scope>NUCLEOTIDE SEQUENCE [LARGE SCALE GENOMIC DNA]</scope>
    <source>
        <strain evidence="2 3">P5-119</strain>
    </source>
</reference>